<evidence type="ECO:0000313" key="2">
    <source>
        <dbReference type="Proteomes" id="UP000694044"/>
    </source>
</evidence>
<dbReference type="EMBL" id="JAGDFM010000399">
    <property type="protein sequence ID" value="KAG7378752.1"/>
    <property type="molecule type" value="Genomic_DNA"/>
</dbReference>
<protein>
    <submittedName>
        <fullName evidence="1">Uncharacterized protein</fullName>
    </submittedName>
</protein>
<evidence type="ECO:0000313" key="1">
    <source>
        <dbReference type="EMBL" id="KAG7378752.1"/>
    </source>
</evidence>
<comment type="caution">
    <text evidence="1">The sequence shown here is derived from an EMBL/GenBank/DDBJ whole genome shotgun (WGS) entry which is preliminary data.</text>
</comment>
<proteinExistence type="predicted"/>
<keyword evidence="2" id="KW-1185">Reference proteome</keyword>
<name>A0A8T1VBV8_9STRA</name>
<accession>A0A8T1VBV8</accession>
<gene>
    <name evidence="1" type="ORF">PHYPSEUDO_009526</name>
</gene>
<dbReference type="Proteomes" id="UP000694044">
    <property type="component" value="Unassembled WGS sequence"/>
</dbReference>
<reference evidence="1" key="1">
    <citation type="submission" date="2021-02" db="EMBL/GenBank/DDBJ databases">
        <authorList>
            <person name="Palmer J.M."/>
        </authorList>
    </citation>
    <scope>NUCLEOTIDE SEQUENCE</scope>
    <source>
        <strain evidence="1">SCRP734</strain>
    </source>
</reference>
<sequence>MLSRSCERNKIEAKGTEALSGADLDRYQSLAAANALVPLEQQLKLCIARLQFTFSGYYGEWGGSRAQQTASWYSLGGQKLGNGKPPSLEWTEKLNFLNPGDETLGQLWKQFDSTGVARHERFAIVGWPTHTDIQSTFDLMGDVAAAEMTLADSPVDMTKVQQFLHYRAGQQRQVPYGYNNGYAYSAHEYSSPMPLQFCQKLCKAIADSGCVALVDAFFKTCFSRLKEKHEMIPVIAELIRKVGWEHVADPYMKAVDQHHILHADRL</sequence>
<organism evidence="1 2">
    <name type="scientific">Phytophthora pseudosyringae</name>
    <dbReference type="NCBI Taxonomy" id="221518"/>
    <lineage>
        <taxon>Eukaryota</taxon>
        <taxon>Sar</taxon>
        <taxon>Stramenopiles</taxon>
        <taxon>Oomycota</taxon>
        <taxon>Peronosporomycetes</taxon>
        <taxon>Peronosporales</taxon>
        <taxon>Peronosporaceae</taxon>
        <taxon>Phytophthora</taxon>
    </lineage>
</organism>
<dbReference type="AlphaFoldDB" id="A0A8T1VBV8"/>